<dbReference type="OrthoDB" id="10309697at2759"/>
<dbReference type="AlphaFoldDB" id="A0A8K0S956"/>
<comment type="caution">
    <text evidence="3">The sequence shown here is derived from an EMBL/GenBank/DDBJ whole genome shotgun (WGS) entry which is preliminary data.</text>
</comment>
<keyword evidence="2" id="KW-1133">Transmembrane helix</keyword>
<reference evidence="3" key="1">
    <citation type="journal article" date="2021" name="Nat. Commun.">
        <title>Genetic determinants of endophytism in the Arabidopsis root mycobiome.</title>
        <authorList>
            <person name="Mesny F."/>
            <person name="Miyauchi S."/>
            <person name="Thiergart T."/>
            <person name="Pickel B."/>
            <person name="Atanasova L."/>
            <person name="Karlsson M."/>
            <person name="Huettel B."/>
            <person name="Barry K.W."/>
            <person name="Haridas S."/>
            <person name="Chen C."/>
            <person name="Bauer D."/>
            <person name="Andreopoulos W."/>
            <person name="Pangilinan J."/>
            <person name="LaButti K."/>
            <person name="Riley R."/>
            <person name="Lipzen A."/>
            <person name="Clum A."/>
            <person name="Drula E."/>
            <person name="Henrissat B."/>
            <person name="Kohler A."/>
            <person name="Grigoriev I.V."/>
            <person name="Martin F.M."/>
            <person name="Hacquard S."/>
        </authorList>
    </citation>
    <scope>NUCLEOTIDE SEQUENCE</scope>
    <source>
        <strain evidence="3">MPI-SDFR-AT-0068</strain>
    </source>
</reference>
<evidence type="ECO:0000313" key="3">
    <source>
        <dbReference type="EMBL" id="KAH7263107.1"/>
    </source>
</evidence>
<evidence type="ECO:0000256" key="2">
    <source>
        <dbReference type="SAM" id="Phobius"/>
    </source>
</evidence>
<dbReference type="EMBL" id="JAGPXF010000001">
    <property type="protein sequence ID" value="KAH7263107.1"/>
    <property type="molecule type" value="Genomic_DNA"/>
</dbReference>
<gene>
    <name evidence="3" type="ORF">BKA59DRAFT_449318</name>
</gene>
<sequence>MALTSLNETDISEQLADLSAGLSSPYTAMENLHAQADQLSNYSTPEHFQTITEGWNEFCSWWQKPQNLIMIACLSLMPVLLLVVYALLKGNMWGWGCLTPLGFNNKKKKDDSLHSVYTTRRSQRRAEGWQQVYPSQSRVRKMEPRQTDSPPHKGALPDDEDIPLTPLESPYESTCNNSSRHYSRLWEDQSDVISQDNFGTPASQFQQSSSGHGTHTPPTPPEGQTSRLQDRDSTAQRPSSRSSDEAPPPPYENVGLDEK</sequence>
<accession>A0A8K0S956</accession>
<proteinExistence type="predicted"/>
<evidence type="ECO:0000256" key="1">
    <source>
        <dbReference type="SAM" id="MobiDB-lite"/>
    </source>
</evidence>
<keyword evidence="2" id="KW-0472">Membrane</keyword>
<keyword evidence="2" id="KW-0812">Transmembrane</keyword>
<name>A0A8K0S956_9HYPO</name>
<keyword evidence="4" id="KW-1185">Reference proteome</keyword>
<feature type="region of interest" description="Disordered" evidence="1">
    <location>
        <begin position="194"/>
        <end position="259"/>
    </location>
</feature>
<feature type="compositionally biased region" description="Polar residues" evidence="1">
    <location>
        <begin position="194"/>
        <end position="207"/>
    </location>
</feature>
<dbReference type="Proteomes" id="UP000813427">
    <property type="component" value="Unassembled WGS sequence"/>
</dbReference>
<evidence type="ECO:0000313" key="4">
    <source>
        <dbReference type="Proteomes" id="UP000813427"/>
    </source>
</evidence>
<organism evidence="3 4">
    <name type="scientific">Fusarium tricinctum</name>
    <dbReference type="NCBI Taxonomy" id="61284"/>
    <lineage>
        <taxon>Eukaryota</taxon>
        <taxon>Fungi</taxon>
        <taxon>Dikarya</taxon>
        <taxon>Ascomycota</taxon>
        <taxon>Pezizomycotina</taxon>
        <taxon>Sordariomycetes</taxon>
        <taxon>Hypocreomycetidae</taxon>
        <taxon>Hypocreales</taxon>
        <taxon>Nectriaceae</taxon>
        <taxon>Fusarium</taxon>
        <taxon>Fusarium tricinctum species complex</taxon>
    </lineage>
</organism>
<feature type="transmembrane region" description="Helical" evidence="2">
    <location>
        <begin position="68"/>
        <end position="88"/>
    </location>
</feature>
<feature type="region of interest" description="Disordered" evidence="1">
    <location>
        <begin position="125"/>
        <end position="178"/>
    </location>
</feature>
<protein>
    <submittedName>
        <fullName evidence="3">Uncharacterized protein</fullName>
    </submittedName>
</protein>